<evidence type="ECO:0000313" key="2">
    <source>
        <dbReference type="EMBL" id="MBC5727020.1"/>
    </source>
</evidence>
<comment type="caution">
    <text evidence="2">The sequence shown here is derived from an EMBL/GenBank/DDBJ whole genome shotgun (WGS) entry which is preliminary data.</text>
</comment>
<dbReference type="Pfam" id="PF13154">
    <property type="entry name" value="DUF3991"/>
    <property type="match status" value="1"/>
</dbReference>
<keyword evidence="3" id="KW-1185">Reference proteome</keyword>
<accession>A0ABR7HHQ7</accession>
<dbReference type="SUPFAM" id="SSF57783">
    <property type="entry name" value="Zinc beta-ribbon"/>
    <property type="match status" value="1"/>
</dbReference>
<sequence>MIREKLPTIRYYSRKEKYIILKEVIKISTYIHFTKEQREQARRTDLANFLISQGEKVKKSGSEYEWLDGSQKVTIRGHLWYHQYEQKGGDAVDFVRRFYNKDYAEAVEMLLNNGGGQIVNLQTTEREQKPFILPPRNDRMSRVFSYLLLTRGIDKDVLFEFVRNRMIYESADFHNAVFVGYDSSGKPCHAHKRGTVTSNSYKGNVTGSQPEYSFHFNGTSEKIFLFEAPIDMLSFISMHKENWQENSYAASCSVSDRVLFQCLKDNPNIKNVFLCFDNDEAGQTANKRIADKLNKLNIQNEILIPTHKDWNEDLTLSEKGDERICHQVL</sequence>
<dbReference type="Gene3D" id="3.40.1360.10">
    <property type="match status" value="1"/>
</dbReference>
<dbReference type="RefSeq" id="WP_186934447.1">
    <property type="nucleotide sequence ID" value="NZ_JACOPS010000001.1"/>
</dbReference>
<protein>
    <submittedName>
        <fullName evidence="2">DUF3991 domain-containing protein</fullName>
    </submittedName>
</protein>
<proteinExistence type="predicted"/>
<evidence type="ECO:0000259" key="1">
    <source>
        <dbReference type="Pfam" id="PF13154"/>
    </source>
</evidence>
<evidence type="ECO:0000313" key="3">
    <source>
        <dbReference type="Proteomes" id="UP000636755"/>
    </source>
</evidence>
<feature type="domain" description="DUF3991" evidence="1">
    <location>
        <begin position="145"/>
        <end position="218"/>
    </location>
</feature>
<dbReference type="EMBL" id="JACOPS010000001">
    <property type="protein sequence ID" value="MBC5727020.1"/>
    <property type="molecule type" value="Genomic_DNA"/>
</dbReference>
<dbReference type="SUPFAM" id="SSF56731">
    <property type="entry name" value="DNA primase core"/>
    <property type="match status" value="1"/>
</dbReference>
<dbReference type="Pfam" id="PF13155">
    <property type="entry name" value="Toprim_2"/>
    <property type="match status" value="1"/>
</dbReference>
<reference evidence="2 3" key="1">
    <citation type="submission" date="2020-08" db="EMBL/GenBank/DDBJ databases">
        <title>Genome public.</title>
        <authorList>
            <person name="Liu C."/>
            <person name="Sun Q."/>
        </authorList>
    </citation>
    <scope>NUCLEOTIDE SEQUENCE [LARGE SCALE GENOMIC DNA]</scope>
    <source>
        <strain evidence="2 3">NSJ-71</strain>
    </source>
</reference>
<dbReference type="InterPro" id="IPR025054">
    <property type="entry name" value="DUF3991"/>
</dbReference>
<gene>
    <name evidence="2" type="ORF">H8R91_00480</name>
</gene>
<name>A0ABR7HHQ7_9FIRM</name>
<organism evidence="2 3">
    <name type="scientific">Ruminococcus intestinalis</name>
    <dbReference type="NCBI Taxonomy" id="2763066"/>
    <lineage>
        <taxon>Bacteria</taxon>
        <taxon>Bacillati</taxon>
        <taxon>Bacillota</taxon>
        <taxon>Clostridia</taxon>
        <taxon>Eubacteriales</taxon>
        <taxon>Oscillospiraceae</taxon>
        <taxon>Ruminococcus</taxon>
    </lineage>
</organism>
<dbReference type="Proteomes" id="UP000636755">
    <property type="component" value="Unassembled WGS sequence"/>
</dbReference>